<evidence type="ECO:0008006" key="4">
    <source>
        <dbReference type="Google" id="ProtNLM"/>
    </source>
</evidence>
<evidence type="ECO:0000256" key="1">
    <source>
        <dbReference type="SAM" id="MobiDB-lite"/>
    </source>
</evidence>
<organism evidence="2 3">
    <name type="scientific">Clonostachys rhizophaga</name>
    <dbReference type="NCBI Taxonomy" id="160324"/>
    <lineage>
        <taxon>Eukaryota</taxon>
        <taxon>Fungi</taxon>
        <taxon>Dikarya</taxon>
        <taxon>Ascomycota</taxon>
        <taxon>Pezizomycotina</taxon>
        <taxon>Sordariomycetes</taxon>
        <taxon>Hypocreomycetidae</taxon>
        <taxon>Hypocreales</taxon>
        <taxon>Bionectriaceae</taxon>
        <taxon>Clonostachys</taxon>
    </lineage>
</organism>
<sequence length="237" mass="25817">MARSSINKMPPSPLLVPDPDTISIKAILSPSVDTARPRGAVTSTRPRPRKRPRGSSPHVIIGQNAISRLRAVLARLHLSAPLIVSNSSCLSLSNRIQSLIRCMDSRVATDKLSAVASVTRSDCVISVGGEFAHALAQSVGLGDRIPHICIPTTYSGRDLVGRSERLRYTDNKSIADVATNQLKLHPTVIIYDENLTKSTTAPLTVSSDRDVREASQRPQRDPEREASCWNFLQLPVI</sequence>
<feature type="region of interest" description="Disordered" evidence="1">
    <location>
        <begin position="33"/>
        <end position="58"/>
    </location>
</feature>
<feature type="region of interest" description="Disordered" evidence="1">
    <location>
        <begin position="204"/>
        <end position="224"/>
    </location>
</feature>
<feature type="compositionally biased region" description="Basic and acidic residues" evidence="1">
    <location>
        <begin position="207"/>
        <end position="224"/>
    </location>
</feature>
<proteinExistence type="predicted"/>
<dbReference type="SUPFAM" id="SSF56796">
    <property type="entry name" value="Dehydroquinate synthase-like"/>
    <property type="match status" value="1"/>
</dbReference>
<gene>
    <name evidence="2" type="ORF">CRHIZ90672A_00018898</name>
</gene>
<reference evidence="2" key="1">
    <citation type="submission" date="2021-10" db="EMBL/GenBank/DDBJ databases">
        <authorList>
            <person name="Piombo E."/>
        </authorList>
    </citation>
    <scope>NUCLEOTIDE SEQUENCE</scope>
</reference>
<accession>A0A9N9V3U5</accession>
<name>A0A9N9V3U5_9HYPO</name>
<dbReference type="EMBL" id="CABFNQ020000540">
    <property type="protein sequence ID" value="CAH0018689.1"/>
    <property type="molecule type" value="Genomic_DNA"/>
</dbReference>
<protein>
    <recommendedName>
        <fullName evidence="4">Alcohol dehydrogenase iron-type/glycerol dehydrogenase GldA domain-containing protein</fullName>
    </recommendedName>
</protein>
<keyword evidence="3" id="KW-1185">Reference proteome</keyword>
<dbReference type="Proteomes" id="UP000696573">
    <property type="component" value="Unassembled WGS sequence"/>
</dbReference>
<evidence type="ECO:0000313" key="2">
    <source>
        <dbReference type="EMBL" id="CAH0018689.1"/>
    </source>
</evidence>
<comment type="caution">
    <text evidence="2">The sequence shown here is derived from an EMBL/GenBank/DDBJ whole genome shotgun (WGS) entry which is preliminary data.</text>
</comment>
<evidence type="ECO:0000313" key="3">
    <source>
        <dbReference type="Proteomes" id="UP000696573"/>
    </source>
</evidence>
<dbReference type="OrthoDB" id="3360544at2759"/>
<dbReference type="AlphaFoldDB" id="A0A9N9V3U5"/>
<dbReference type="Gene3D" id="3.40.50.1970">
    <property type="match status" value="1"/>
</dbReference>